<evidence type="ECO:0000313" key="1">
    <source>
        <dbReference type="EMBL" id="SEN77433.1"/>
    </source>
</evidence>
<proteinExistence type="predicted"/>
<gene>
    <name evidence="1" type="ORF">SAMN05444955_1231</name>
</gene>
<evidence type="ECO:0000313" key="2">
    <source>
        <dbReference type="Proteomes" id="UP000199695"/>
    </source>
</evidence>
<protein>
    <submittedName>
        <fullName evidence="1">Uncharacterized protein</fullName>
    </submittedName>
</protein>
<dbReference type="EMBL" id="FOCQ01000023">
    <property type="protein sequence ID" value="SEN77433.1"/>
    <property type="molecule type" value="Genomic_DNA"/>
</dbReference>
<keyword evidence="2" id="KW-1185">Reference proteome</keyword>
<reference evidence="1 2" key="1">
    <citation type="submission" date="2016-10" db="EMBL/GenBank/DDBJ databases">
        <authorList>
            <person name="de Groot N.N."/>
        </authorList>
    </citation>
    <scope>NUCLEOTIDE SEQUENCE [LARGE SCALE GENOMIC DNA]</scope>
    <source>
        <strain evidence="1 2">DSM 46701</strain>
    </source>
</reference>
<accession>A0A1H8J927</accession>
<dbReference type="AlphaFoldDB" id="A0A1H8J927"/>
<organism evidence="1 2">
    <name type="scientific">Lihuaxuella thermophila</name>
    <dbReference type="NCBI Taxonomy" id="1173111"/>
    <lineage>
        <taxon>Bacteria</taxon>
        <taxon>Bacillati</taxon>
        <taxon>Bacillota</taxon>
        <taxon>Bacilli</taxon>
        <taxon>Bacillales</taxon>
        <taxon>Thermoactinomycetaceae</taxon>
        <taxon>Lihuaxuella</taxon>
    </lineage>
</organism>
<dbReference type="Proteomes" id="UP000199695">
    <property type="component" value="Unassembled WGS sequence"/>
</dbReference>
<sequence length="69" mass="8139">MLFTELSLSMMEAAGFLATDPPQINQLLVSLTFNPECPRRRSFIFDSSHERFRQRDEYCFITHIGQVIW</sequence>
<name>A0A1H8J927_9BACL</name>